<dbReference type="InterPro" id="IPR036890">
    <property type="entry name" value="HATPase_C_sf"/>
</dbReference>
<evidence type="ECO:0000256" key="1">
    <source>
        <dbReference type="ARBA" id="ARBA00000085"/>
    </source>
</evidence>
<keyword evidence="5" id="KW-0547">Nucleotide-binding</keyword>
<dbReference type="RefSeq" id="WP_200773578.1">
    <property type="nucleotide sequence ID" value="NZ_BSYN01000001.1"/>
</dbReference>
<dbReference type="PRINTS" id="PR00344">
    <property type="entry name" value="BCTRLSENSOR"/>
</dbReference>
<evidence type="ECO:0000256" key="2">
    <source>
        <dbReference type="ARBA" id="ARBA00012438"/>
    </source>
</evidence>
<keyword evidence="4" id="KW-0808">Transferase</keyword>
<evidence type="ECO:0000256" key="8">
    <source>
        <dbReference type="ARBA" id="ARBA00023012"/>
    </source>
</evidence>
<keyword evidence="8" id="KW-0902">Two-component regulatory system</keyword>
<dbReference type="SUPFAM" id="SSF55874">
    <property type="entry name" value="ATPase domain of HSP90 chaperone/DNA topoisomerase II/histidine kinase"/>
    <property type="match status" value="1"/>
</dbReference>
<sequence>MWDIKRLLNTKNKFIGIISSGFYTGKNNLIDDNVKGYFKNGGGLIIICSKRNEEQCIKYYEGHSNFSIINLFNNSRFAFIFEDSFYHNGRVDIGKLFNSIEKSLDLLKKRGATRIQIHITFDSSWNSIGNRNLKNIYGCLKKLVVEEKAGVIIRYLIEEINVKYFNYVLDNHDFILIDRTDYYECFTPSQLASQSLLLLTQSHVNEKVIEKDILKNEYLETLGEVVEGTIHDINNLLVTILGYAQFSVMLDDIEEIKEYLRIICKTASDGKNVINKVKNRIKGDYESLKNVYKFNHIINNCIDMVKHNFKTSIENGRELKLVVDLNSNGYVFVNEYDIRHAIINIVLNGIDAMKDGGVLTIRTFDIRDNIVLEISDTGIGMDEGTKSKIFKPYFTTKGSQGTGLGLSIAKKAFDKHNGRIYVESKLGEGTKFTIYLPTVSVKDNIAYI</sequence>
<organism evidence="10 11">
    <name type="scientific">Tepidimicrobium xylanilyticum</name>
    <dbReference type="NCBI Taxonomy" id="1123352"/>
    <lineage>
        <taxon>Bacteria</taxon>
        <taxon>Bacillati</taxon>
        <taxon>Bacillota</taxon>
        <taxon>Tissierellia</taxon>
        <taxon>Tissierellales</taxon>
        <taxon>Tepidimicrobiaceae</taxon>
        <taxon>Tepidimicrobium</taxon>
    </lineage>
</organism>
<keyword evidence="3" id="KW-0597">Phosphoprotein</keyword>
<evidence type="ECO:0000256" key="6">
    <source>
        <dbReference type="ARBA" id="ARBA00022777"/>
    </source>
</evidence>
<dbReference type="InterPro" id="IPR003594">
    <property type="entry name" value="HATPase_dom"/>
</dbReference>
<evidence type="ECO:0000256" key="4">
    <source>
        <dbReference type="ARBA" id="ARBA00022679"/>
    </source>
</evidence>
<comment type="catalytic activity">
    <reaction evidence="1">
        <text>ATP + protein L-histidine = ADP + protein N-phospho-L-histidine.</text>
        <dbReference type="EC" id="2.7.13.3"/>
    </reaction>
</comment>
<evidence type="ECO:0000313" key="11">
    <source>
        <dbReference type="Proteomes" id="UP000198828"/>
    </source>
</evidence>
<accession>A0A1H2QFQ7</accession>
<evidence type="ECO:0000256" key="5">
    <source>
        <dbReference type="ARBA" id="ARBA00022741"/>
    </source>
</evidence>
<keyword evidence="11" id="KW-1185">Reference proteome</keyword>
<protein>
    <recommendedName>
        <fullName evidence="2">histidine kinase</fullName>
        <ecNumber evidence="2">2.7.13.3</ecNumber>
    </recommendedName>
</protein>
<name>A0A1H2QFQ7_9FIRM</name>
<dbReference type="GO" id="GO:0005524">
    <property type="term" value="F:ATP binding"/>
    <property type="evidence" value="ECO:0007669"/>
    <property type="project" value="UniProtKB-KW"/>
</dbReference>
<evidence type="ECO:0000259" key="9">
    <source>
        <dbReference type="PROSITE" id="PS50109"/>
    </source>
</evidence>
<dbReference type="CDD" id="cd00082">
    <property type="entry name" value="HisKA"/>
    <property type="match status" value="1"/>
</dbReference>
<reference evidence="10 11" key="1">
    <citation type="submission" date="2016-10" db="EMBL/GenBank/DDBJ databases">
        <authorList>
            <person name="de Groot N.N."/>
        </authorList>
    </citation>
    <scope>NUCLEOTIDE SEQUENCE [LARGE SCALE GENOMIC DNA]</scope>
    <source>
        <strain evidence="10 11">DSM 23310</strain>
    </source>
</reference>
<dbReference type="SMART" id="SM00387">
    <property type="entry name" value="HATPase_c"/>
    <property type="match status" value="1"/>
</dbReference>
<dbReference type="Proteomes" id="UP000198828">
    <property type="component" value="Unassembled WGS sequence"/>
</dbReference>
<dbReference type="SUPFAM" id="SSF47384">
    <property type="entry name" value="Homodimeric domain of signal transducing histidine kinase"/>
    <property type="match status" value="1"/>
</dbReference>
<evidence type="ECO:0000256" key="7">
    <source>
        <dbReference type="ARBA" id="ARBA00022840"/>
    </source>
</evidence>
<dbReference type="PANTHER" id="PTHR43065">
    <property type="entry name" value="SENSOR HISTIDINE KINASE"/>
    <property type="match status" value="1"/>
</dbReference>
<dbReference type="EC" id="2.7.13.3" evidence="2"/>
<dbReference type="Pfam" id="PF02518">
    <property type="entry name" value="HATPase_c"/>
    <property type="match status" value="1"/>
</dbReference>
<dbReference type="InterPro" id="IPR005467">
    <property type="entry name" value="His_kinase_dom"/>
</dbReference>
<dbReference type="EMBL" id="FNNG01000001">
    <property type="protein sequence ID" value="SDW06051.1"/>
    <property type="molecule type" value="Genomic_DNA"/>
</dbReference>
<keyword evidence="7" id="KW-0067">ATP-binding</keyword>
<evidence type="ECO:0000313" key="10">
    <source>
        <dbReference type="EMBL" id="SDW06051.1"/>
    </source>
</evidence>
<dbReference type="Gene3D" id="3.30.565.10">
    <property type="entry name" value="Histidine kinase-like ATPase, C-terminal domain"/>
    <property type="match status" value="1"/>
</dbReference>
<dbReference type="AlphaFoldDB" id="A0A1H2QFQ7"/>
<dbReference type="Gene3D" id="1.10.287.130">
    <property type="match status" value="1"/>
</dbReference>
<evidence type="ECO:0000256" key="3">
    <source>
        <dbReference type="ARBA" id="ARBA00022553"/>
    </source>
</evidence>
<dbReference type="InterPro" id="IPR003661">
    <property type="entry name" value="HisK_dim/P_dom"/>
</dbReference>
<feature type="domain" description="Histidine kinase" evidence="9">
    <location>
        <begin position="228"/>
        <end position="440"/>
    </location>
</feature>
<proteinExistence type="predicted"/>
<gene>
    <name evidence="10" type="ORF">SAMN05660923_00138</name>
</gene>
<dbReference type="PANTHER" id="PTHR43065:SF46">
    <property type="entry name" value="C4-DICARBOXYLATE TRANSPORT SENSOR PROTEIN DCTB"/>
    <property type="match status" value="1"/>
</dbReference>
<dbReference type="InterPro" id="IPR004358">
    <property type="entry name" value="Sig_transdc_His_kin-like_C"/>
</dbReference>
<dbReference type="PROSITE" id="PS50109">
    <property type="entry name" value="HIS_KIN"/>
    <property type="match status" value="1"/>
</dbReference>
<keyword evidence="6 10" id="KW-0418">Kinase</keyword>
<dbReference type="InterPro" id="IPR036097">
    <property type="entry name" value="HisK_dim/P_sf"/>
</dbReference>
<dbReference type="GO" id="GO:0000155">
    <property type="term" value="F:phosphorelay sensor kinase activity"/>
    <property type="evidence" value="ECO:0007669"/>
    <property type="project" value="InterPro"/>
</dbReference>